<evidence type="ECO:0000256" key="2">
    <source>
        <dbReference type="SAM" id="SignalP"/>
    </source>
</evidence>
<dbReference type="Proteomes" id="UP001410795">
    <property type="component" value="Unassembled WGS sequence"/>
</dbReference>
<keyword evidence="4" id="KW-1185">Reference proteome</keyword>
<name>A0ABP7BC42_9MICO</name>
<keyword evidence="2" id="KW-0732">Signal</keyword>
<evidence type="ECO:0000313" key="4">
    <source>
        <dbReference type="Proteomes" id="UP001410795"/>
    </source>
</evidence>
<evidence type="ECO:0000313" key="3">
    <source>
        <dbReference type="EMBL" id="GAA3653474.1"/>
    </source>
</evidence>
<reference evidence="4" key="1">
    <citation type="journal article" date="2019" name="Int. J. Syst. Evol. Microbiol.">
        <title>The Global Catalogue of Microorganisms (GCM) 10K type strain sequencing project: providing services to taxonomists for standard genome sequencing and annotation.</title>
        <authorList>
            <consortium name="The Broad Institute Genomics Platform"/>
            <consortium name="The Broad Institute Genome Sequencing Center for Infectious Disease"/>
            <person name="Wu L."/>
            <person name="Ma J."/>
        </authorList>
    </citation>
    <scope>NUCLEOTIDE SEQUENCE [LARGE SCALE GENOMIC DNA]</scope>
    <source>
        <strain evidence="4">JCM 16546</strain>
    </source>
</reference>
<dbReference type="RefSeq" id="WP_246603408.1">
    <property type="nucleotide sequence ID" value="NZ_JAIJZW010000001.1"/>
</dbReference>
<dbReference type="EMBL" id="BAAAYV010000005">
    <property type="protein sequence ID" value="GAA3653474.1"/>
    <property type="molecule type" value="Genomic_DNA"/>
</dbReference>
<comment type="caution">
    <text evidence="3">The sequence shown here is derived from an EMBL/GenBank/DDBJ whole genome shotgun (WGS) entry which is preliminary data.</text>
</comment>
<feature type="transmembrane region" description="Helical" evidence="1">
    <location>
        <begin position="57"/>
        <end position="75"/>
    </location>
</feature>
<accession>A0ABP7BC42</accession>
<feature type="chain" id="PRO_5046453245" evidence="2">
    <location>
        <begin position="28"/>
        <end position="80"/>
    </location>
</feature>
<evidence type="ECO:0000256" key="1">
    <source>
        <dbReference type="SAM" id="Phobius"/>
    </source>
</evidence>
<protein>
    <submittedName>
        <fullName evidence="3">Uncharacterized protein</fullName>
    </submittedName>
</protein>
<keyword evidence="1" id="KW-0472">Membrane</keyword>
<keyword evidence="1" id="KW-0812">Transmembrane</keyword>
<keyword evidence="1" id="KW-1133">Transmembrane helix</keyword>
<sequence length="80" mass="8159">MRIVVVATSAMLAHIAAHVAMSSPASASAHIVAVMLTAEHASMHSCIIGISMPVDDAFGIALIMSIIVLIPVPLLESPSA</sequence>
<feature type="signal peptide" evidence="2">
    <location>
        <begin position="1"/>
        <end position="27"/>
    </location>
</feature>
<gene>
    <name evidence="3" type="ORF">GCM10022202_11670</name>
</gene>
<proteinExistence type="predicted"/>
<organism evidence="3 4">
    <name type="scientific">Microbacterium marinilacus</name>
    <dbReference type="NCBI Taxonomy" id="415209"/>
    <lineage>
        <taxon>Bacteria</taxon>
        <taxon>Bacillati</taxon>
        <taxon>Actinomycetota</taxon>
        <taxon>Actinomycetes</taxon>
        <taxon>Micrococcales</taxon>
        <taxon>Microbacteriaceae</taxon>
        <taxon>Microbacterium</taxon>
    </lineage>
</organism>